<dbReference type="KEGG" id="pxv:FXF36_10430"/>
<accession>A0A5P6VRJ2</accession>
<dbReference type="InterPro" id="IPR025376">
    <property type="entry name" value="CD1107-like_dom"/>
</dbReference>
<keyword evidence="2" id="KW-0812">Transmembrane</keyword>
<dbReference type="OrthoDB" id="1749038at2"/>
<feature type="region of interest" description="Disordered" evidence="1">
    <location>
        <begin position="211"/>
        <end position="247"/>
    </location>
</feature>
<sequence length="327" mass="37061">MLVHLNFLRKRWQSFYSLQHPDSFLFQQQRIRRNLQLLKQRHPSMEMMTVMIIRRNQRMKITKLNKRLTGAVACAAALFIGMTPMTAFAHTGPEAECTCETKCSEDSVNEDCPVCKEDISICQGEEKPAEPEEKEDEKMGPLTPDGNLTLVDDYGSVEAGGKQFITVVTKKGNYFYIIIDRDDNGTETVHFLNMVDEADLLSLMDEDEQKALQESLESAEKEDAAKETIEEPSTEPEPEVKEEKKKPSVGPAAIVALIIFLGAGGYMGFKYLKEKKPKKVSTSPDPDEDYLEDEEDDYLEDAEEEPDEEVPEAEEDISEEPDSEEDE</sequence>
<protein>
    <submittedName>
        <fullName evidence="4">DUF4366 domain-containing protein</fullName>
    </submittedName>
</protein>
<keyword evidence="2" id="KW-1133">Transmembrane helix</keyword>
<organism evidence="4 5">
    <name type="scientific">Pseudobutyrivibrio xylanivorans</name>
    <dbReference type="NCBI Taxonomy" id="185007"/>
    <lineage>
        <taxon>Bacteria</taxon>
        <taxon>Bacillati</taxon>
        <taxon>Bacillota</taxon>
        <taxon>Clostridia</taxon>
        <taxon>Lachnospirales</taxon>
        <taxon>Lachnospiraceae</taxon>
        <taxon>Pseudobutyrivibrio</taxon>
    </lineage>
</organism>
<feature type="domain" description="Mobile element protein CD1107-like" evidence="3">
    <location>
        <begin position="91"/>
        <end position="135"/>
    </location>
</feature>
<evidence type="ECO:0000256" key="2">
    <source>
        <dbReference type="SAM" id="Phobius"/>
    </source>
</evidence>
<feature type="region of interest" description="Disordered" evidence="1">
    <location>
        <begin position="125"/>
        <end position="145"/>
    </location>
</feature>
<feature type="region of interest" description="Disordered" evidence="1">
    <location>
        <begin position="275"/>
        <end position="327"/>
    </location>
</feature>
<evidence type="ECO:0000259" key="3">
    <source>
        <dbReference type="Pfam" id="PF14283"/>
    </source>
</evidence>
<evidence type="ECO:0000313" key="4">
    <source>
        <dbReference type="EMBL" id="QFJ55247.1"/>
    </source>
</evidence>
<proteinExistence type="predicted"/>
<gene>
    <name evidence="4" type="ORF">FXF36_10430</name>
</gene>
<keyword evidence="2" id="KW-0472">Membrane</keyword>
<feature type="domain" description="Mobile element protein CD1107-like" evidence="3">
    <location>
        <begin position="141"/>
        <end position="276"/>
    </location>
</feature>
<feature type="compositionally biased region" description="Basic and acidic residues" evidence="1">
    <location>
        <begin position="125"/>
        <end position="139"/>
    </location>
</feature>
<dbReference type="Proteomes" id="UP000327030">
    <property type="component" value="Chromosome 1"/>
</dbReference>
<feature type="transmembrane region" description="Helical" evidence="2">
    <location>
        <begin position="249"/>
        <end position="269"/>
    </location>
</feature>
<feature type="compositionally biased region" description="Acidic residues" evidence="1">
    <location>
        <begin position="285"/>
        <end position="327"/>
    </location>
</feature>
<reference evidence="5" key="1">
    <citation type="submission" date="2019-08" db="EMBL/GenBank/DDBJ databases">
        <title>Complete Genome Sequence of the Polysaccharide-Degrading Rumen Bacterium Pseudobutyrivibrio xylanivorans MA3014.</title>
        <authorList>
            <person name="Palevich N."/>
            <person name="Maclean P.H."/>
            <person name="Kelly W.J."/>
            <person name="Leahy S.C."/>
            <person name="Rakonjac J."/>
            <person name="Attwood G.T."/>
        </authorList>
    </citation>
    <scope>NUCLEOTIDE SEQUENCE [LARGE SCALE GENOMIC DNA]</scope>
    <source>
        <strain evidence="5">MA3014</strain>
    </source>
</reference>
<dbReference type="EMBL" id="CP043028">
    <property type="protein sequence ID" value="QFJ55247.1"/>
    <property type="molecule type" value="Genomic_DNA"/>
</dbReference>
<evidence type="ECO:0000313" key="5">
    <source>
        <dbReference type="Proteomes" id="UP000327030"/>
    </source>
</evidence>
<dbReference type="Pfam" id="PF14283">
    <property type="entry name" value="CD1107-like"/>
    <property type="match status" value="2"/>
</dbReference>
<dbReference type="AlphaFoldDB" id="A0A5P6VRJ2"/>
<feature type="compositionally biased region" description="Basic and acidic residues" evidence="1">
    <location>
        <begin position="218"/>
        <end position="229"/>
    </location>
</feature>
<name>A0A5P6VRJ2_PSEXY</name>
<evidence type="ECO:0000256" key="1">
    <source>
        <dbReference type="SAM" id="MobiDB-lite"/>
    </source>
</evidence>